<sequence length="61" mass="6481">MAATLVASSMGTMTRDEARLHFACRNYVDACAMGLETLRDCQIGEGPALGNGSWSGHGVHR</sequence>
<reference evidence="1" key="1">
    <citation type="submission" date="2021-05" db="EMBL/GenBank/DDBJ databases">
        <title>Comparative genomics of three Colletotrichum scovillei strains and genetic complementation revealed genes involved fungal growth and virulence on chili pepper.</title>
        <authorList>
            <person name="Hsieh D.-K."/>
            <person name="Chuang S.-C."/>
            <person name="Chen C.-Y."/>
            <person name="Chao Y.-T."/>
            <person name="Lu M.-Y.J."/>
            <person name="Lee M.-H."/>
            <person name="Shih M.-C."/>
        </authorList>
    </citation>
    <scope>NUCLEOTIDE SEQUENCE</scope>
    <source>
        <strain evidence="1">Coll-153</strain>
    </source>
</reference>
<organism evidence="1 2">
    <name type="scientific">Colletotrichum scovillei</name>
    <dbReference type="NCBI Taxonomy" id="1209932"/>
    <lineage>
        <taxon>Eukaryota</taxon>
        <taxon>Fungi</taxon>
        <taxon>Dikarya</taxon>
        <taxon>Ascomycota</taxon>
        <taxon>Pezizomycotina</taxon>
        <taxon>Sordariomycetes</taxon>
        <taxon>Hypocreomycetidae</taxon>
        <taxon>Glomerellales</taxon>
        <taxon>Glomerellaceae</taxon>
        <taxon>Colletotrichum</taxon>
        <taxon>Colletotrichum acutatum species complex</taxon>
    </lineage>
</organism>
<gene>
    <name evidence="1" type="ORF">JMJ77_009439</name>
</gene>
<evidence type="ECO:0000313" key="1">
    <source>
        <dbReference type="EMBL" id="KAG7045356.1"/>
    </source>
</evidence>
<name>A0A9P7U7U6_9PEZI</name>
<protein>
    <submittedName>
        <fullName evidence="1">Uncharacterized protein</fullName>
    </submittedName>
</protein>
<comment type="caution">
    <text evidence="1">The sequence shown here is derived from an EMBL/GenBank/DDBJ whole genome shotgun (WGS) entry which is preliminary data.</text>
</comment>
<evidence type="ECO:0000313" key="2">
    <source>
        <dbReference type="Proteomes" id="UP000699042"/>
    </source>
</evidence>
<accession>A0A9P7U7U6</accession>
<dbReference type="Proteomes" id="UP000699042">
    <property type="component" value="Unassembled WGS sequence"/>
</dbReference>
<dbReference type="AlphaFoldDB" id="A0A9P7U7U6"/>
<keyword evidence="2" id="KW-1185">Reference proteome</keyword>
<dbReference type="EMBL" id="JAESDN010000009">
    <property type="protein sequence ID" value="KAG7045356.1"/>
    <property type="molecule type" value="Genomic_DNA"/>
</dbReference>
<proteinExistence type="predicted"/>